<evidence type="ECO:0000256" key="6">
    <source>
        <dbReference type="ARBA" id="ARBA00023242"/>
    </source>
</evidence>
<dbReference type="STRING" id="105231.A0A1Y1HSX7"/>
<evidence type="ECO:0000313" key="8">
    <source>
        <dbReference type="Proteomes" id="UP000054558"/>
    </source>
</evidence>
<proteinExistence type="predicted"/>
<keyword evidence="6" id="KW-0539">Nucleus</keyword>
<evidence type="ECO:0000256" key="5">
    <source>
        <dbReference type="ARBA" id="ARBA00022490"/>
    </source>
</evidence>
<dbReference type="PANTHER" id="PTHR33588:SF1">
    <property type="entry name" value="CILIA- AND FLAGELLA-ASSOCIATED PROTEIN 299"/>
    <property type="match status" value="1"/>
</dbReference>
<dbReference type="PANTHER" id="PTHR33588">
    <property type="entry name" value="CILIA- AND FLAGELLA-ASSOCIATED PROTEIN 299"/>
    <property type="match status" value="1"/>
</dbReference>
<reference evidence="7 8" key="1">
    <citation type="journal article" date="2014" name="Nat. Commun.">
        <title>Klebsormidium flaccidum genome reveals primary factors for plant terrestrial adaptation.</title>
        <authorList>
            <person name="Hori K."/>
            <person name="Maruyama F."/>
            <person name="Fujisawa T."/>
            <person name="Togashi T."/>
            <person name="Yamamoto N."/>
            <person name="Seo M."/>
            <person name="Sato S."/>
            <person name="Yamada T."/>
            <person name="Mori H."/>
            <person name="Tajima N."/>
            <person name="Moriyama T."/>
            <person name="Ikeuchi M."/>
            <person name="Watanabe M."/>
            <person name="Wada H."/>
            <person name="Kobayashi K."/>
            <person name="Saito M."/>
            <person name="Masuda T."/>
            <person name="Sasaki-Sekimoto Y."/>
            <person name="Mashiguchi K."/>
            <person name="Awai K."/>
            <person name="Shimojima M."/>
            <person name="Masuda S."/>
            <person name="Iwai M."/>
            <person name="Nobusawa T."/>
            <person name="Narise T."/>
            <person name="Kondo S."/>
            <person name="Saito H."/>
            <person name="Sato R."/>
            <person name="Murakawa M."/>
            <person name="Ihara Y."/>
            <person name="Oshima-Yamada Y."/>
            <person name="Ohtaka K."/>
            <person name="Satoh M."/>
            <person name="Sonobe K."/>
            <person name="Ishii M."/>
            <person name="Ohtani R."/>
            <person name="Kanamori-Sato M."/>
            <person name="Honoki R."/>
            <person name="Miyazaki D."/>
            <person name="Mochizuki H."/>
            <person name="Umetsu J."/>
            <person name="Higashi K."/>
            <person name="Shibata D."/>
            <person name="Kamiya Y."/>
            <person name="Sato N."/>
            <person name="Nakamura Y."/>
            <person name="Tabata S."/>
            <person name="Ida S."/>
            <person name="Kurokawa K."/>
            <person name="Ohta H."/>
        </authorList>
    </citation>
    <scope>NUCLEOTIDE SEQUENCE [LARGE SCALE GENOMIC DNA]</scope>
    <source>
        <strain evidence="7 8">NIES-2285</strain>
    </source>
</reference>
<comment type="function">
    <text evidence="1">May be involved in spermatogenesis.</text>
</comment>
<evidence type="ECO:0000256" key="1">
    <source>
        <dbReference type="ARBA" id="ARBA00003056"/>
    </source>
</evidence>
<dbReference type="InterPro" id="IPR027887">
    <property type="entry name" value="DUF4464"/>
</dbReference>
<evidence type="ECO:0000313" key="7">
    <source>
        <dbReference type="EMBL" id="GAQ81724.1"/>
    </source>
</evidence>
<protein>
    <recommendedName>
        <fullName evidence="4">Cilia- and flagella-associated protein 299</fullName>
    </recommendedName>
</protein>
<dbReference type="OMA" id="FNNYQEY"/>
<name>A0A1Y1HSX7_KLENI</name>
<keyword evidence="8" id="KW-1185">Reference proteome</keyword>
<evidence type="ECO:0000256" key="4">
    <source>
        <dbReference type="ARBA" id="ARBA00021436"/>
    </source>
</evidence>
<sequence>MDGFDTGIQDAAMQFNSYEEYLDHHITQTDMFYLEDVDLARQLVELGYRGNGEILRREDFEARKEAAEQARLQKLRNKPKKLYSVGKDVEGHPLLMALAQREEPVRSGKLATIIFVRDVNSKGQEVSAYIDYAQRLKTEDLDPVFECKKKLLPRPSDLSFYNWETQTSTSNATPNFQVIADNEEGLLFKNKRDRKVINVDPKAKPGDNSVRTELVDPEYKQIVLFDHITRRRS</sequence>
<dbReference type="Proteomes" id="UP000054558">
    <property type="component" value="Unassembled WGS sequence"/>
</dbReference>
<gene>
    <name evidence="7" type="ORF">KFL_000890130</name>
</gene>
<dbReference type="GO" id="GO:0005737">
    <property type="term" value="C:cytoplasm"/>
    <property type="evidence" value="ECO:0007669"/>
    <property type="project" value="UniProtKB-SubCell"/>
</dbReference>
<organism evidence="7 8">
    <name type="scientific">Klebsormidium nitens</name>
    <name type="common">Green alga</name>
    <name type="synonym">Ulothrix nitens</name>
    <dbReference type="NCBI Taxonomy" id="105231"/>
    <lineage>
        <taxon>Eukaryota</taxon>
        <taxon>Viridiplantae</taxon>
        <taxon>Streptophyta</taxon>
        <taxon>Klebsormidiophyceae</taxon>
        <taxon>Klebsormidiales</taxon>
        <taxon>Klebsormidiaceae</taxon>
        <taxon>Klebsormidium</taxon>
    </lineage>
</organism>
<dbReference type="AlphaFoldDB" id="A0A1Y1HSX7"/>
<comment type="subcellular location">
    <subcellularLocation>
        <location evidence="3">Cytoplasm</location>
    </subcellularLocation>
    <subcellularLocation>
        <location evidence="2">Nucleus</location>
    </subcellularLocation>
</comment>
<dbReference type="Pfam" id="PF14713">
    <property type="entry name" value="DUF4464"/>
    <property type="match status" value="1"/>
</dbReference>
<keyword evidence="5" id="KW-0963">Cytoplasm</keyword>
<dbReference type="OrthoDB" id="2136125at2759"/>
<evidence type="ECO:0000256" key="2">
    <source>
        <dbReference type="ARBA" id="ARBA00004123"/>
    </source>
</evidence>
<evidence type="ECO:0000256" key="3">
    <source>
        <dbReference type="ARBA" id="ARBA00004496"/>
    </source>
</evidence>
<accession>A0A1Y1HSX7</accession>
<dbReference type="GO" id="GO:0005634">
    <property type="term" value="C:nucleus"/>
    <property type="evidence" value="ECO:0007669"/>
    <property type="project" value="UniProtKB-SubCell"/>
</dbReference>
<dbReference type="EMBL" id="DF237038">
    <property type="protein sequence ID" value="GAQ81724.1"/>
    <property type="molecule type" value="Genomic_DNA"/>
</dbReference>